<evidence type="ECO:0000256" key="7">
    <source>
        <dbReference type="HAMAP-Rule" id="MF_03001"/>
    </source>
</evidence>
<dbReference type="GO" id="GO:0005852">
    <property type="term" value="C:eukaryotic translation initiation factor 3 complex"/>
    <property type="evidence" value="ECO:0007669"/>
    <property type="project" value="UniProtKB-UniRule"/>
</dbReference>
<evidence type="ECO:0000256" key="1">
    <source>
        <dbReference type="ARBA" id="ARBA00004496"/>
    </source>
</evidence>
<dbReference type="Pfam" id="PF00076">
    <property type="entry name" value="RRM_1"/>
    <property type="match status" value="1"/>
</dbReference>
<dbReference type="InterPro" id="IPR000504">
    <property type="entry name" value="RRM_dom"/>
</dbReference>
<dbReference type="FunFam" id="2.130.10.10:FF:000489">
    <property type="entry name" value="Eukaryotic translation initiation factor 3 subunit B"/>
    <property type="match status" value="1"/>
</dbReference>
<dbReference type="Ensembl" id="ENSSRHT00000008154.1">
    <property type="protein sequence ID" value="ENSSRHP00000007910.1"/>
    <property type="gene ID" value="ENSSRHG00000004562.1"/>
</dbReference>
<feature type="region of interest" description="Disordered" evidence="9">
    <location>
        <begin position="1"/>
        <end position="27"/>
    </location>
</feature>
<evidence type="ECO:0000313" key="11">
    <source>
        <dbReference type="Ensembl" id="ENSSRHP00000007910.1"/>
    </source>
</evidence>
<evidence type="ECO:0000256" key="5">
    <source>
        <dbReference type="ARBA" id="ARBA00022884"/>
    </source>
</evidence>
<comment type="function">
    <text evidence="7">RNA-binding component of the eukaryotic translation initiation factor 3 (eIF-3) complex, which is involved in protein synthesis of a specialized repertoire of mRNAs and, together with other initiation factors, stimulates binding of mRNA and methionyl-tRNAi to the 40S ribosome. The eIF-3 complex specifically targets and initiates translation of a subset of mRNAs involved in cell proliferation.</text>
</comment>
<dbReference type="InterPro" id="IPR011400">
    <property type="entry name" value="EIF3B"/>
</dbReference>
<dbReference type="PANTHER" id="PTHR14068:SF0">
    <property type="entry name" value="EUKARYOTIC TRANSLATION INITIATION FACTOR 3 SUBUNIT B"/>
    <property type="match status" value="1"/>
</dbReference>
<sequence>MQDTVNMAAESEFDEEEEPSFSDPEDFVDDIDDEELLEDVLRERPLEADGIASVVVVDNVPQVGPERLEKLKNVIHKIFSKFGKITNEFYPEVAGTTKGYIFLEYASPNQALEAVKNADGYKLDKQHTFRVNLFTDFDKYLKKIQLSGNMRHWFEDPDCRDQYSVIYESGERTAIFSNDPKEPILVEERARWTETYVRWSPKGTYLATFHQRGIALWGGEKFKQIQRFSHQGVSLIDFSPCERYVVTFSPLMDTKEDPQAIIIWDILTGQKKRGFHCESSAHWPIFKWSQDGKFFARMTQDTLSIYETPIRHKKSLKISGIKDFSWSPGDNIIAFWVPEDKDIPARVTLMQFPSRLEIRVRNLFNVVDYKLHWQRQGDYLCVKVDRTPRGTQGVVTNFEIFRRREKQVPVDVVEMKESIIAFAWEPNGSKFAVLHGESPRINASFYHVKSNGKIDLIKMFDKQQANSIFWSPHGQFMVLAGLRSMNGALAFVDTSDCTIMYIAEHYMASDVEWDPTGRYVVTSVSWWSHKVDNAYWLWTFQGRLLQKNNKDRFCQLPWSPCPPTLLSQEQIKVFLILTGDLEGPQEQKDRLSQSKVSKELVDKSRLMMEEYRRYKDSAIQLYNQQRELRLQLRGGVVTDELDSNVEDWEEETIEFFISEEIINLGDLDQWALACEICIWLPHQASVGIRGSRCIAFIHLFASEPSGGASLLLSFLLSDGCYVCQQRWSLSHRKED</sequence>
<dbReference type="InterPro" id="IPR015943">
    <property type="entry name" value="WD40/YVTN_repeat-like_dom_sf"/>
</dbReference>
<evidence type="ECO:0000256" key="6">
    <source>
        <dbReference type="ARBA" id="ARBA00022917"/>
    </source>
</evidence>
<dbReference type="InterPro" id="IPR034363">
    <property type="entry name" value="eIF3B_RRM"/>
</dbReference>
<evidence type="ECO:0000256" key="8">
    <source>
        <dbReference type="PIRNR" id="PIRNR036424"/>
    </source>
</evidence>
<dbReference type="GO" id="GO:0031369">
    <property type="term" value="F:translation initiation factor binding"/>
    <property type="evidence" value="ECO:0007669"/>
    <property type="project" value="InterPro"/>
</dbReference>
<comment type="subcellular location">
    <subcellularLocation>
        <location evidence="1 7 8">Cytoplasm</location>
    </subcellularLocation>
</comment>
<dbReference type="Pfam" id="PF08662">
    <property type="entry name" value="eIF2A"/>
    <property type="match status" value="1"/>
</dbReference>
<dbReference type="AlphaFoldDB" id="A0A673G7P1"/>
<evidence type="ECO:0000256" key="3">
    <source>
        <dbReference type="ARBA" id="ARBA00022540"/>
    </source>
</evidence>
<keyword evidence="5 7" id="KW-0694">RNA-binding</keyword>
<name>A0A673G7P1_9TELE</name>
<dbReference type="GO" id="GO:0033290">
    <property type="term" value="C:eukaryotic 48S preinitiation complex"/>
    <property type="evidence" value="ECO:0007669"/>
    <property type="project" value="UniProtKB-UniRule"/>
</dbReference>
<evidence type="ECO:0000313" key="12">
    <source>
        <dbReference type="Proteomes" id="UP000472270"/>
    </source>
</evidence>
<dbReference type="SMART" id="SM00360">
    <property type="entry name" value="RRM"/>
    <property type="match status" value="1"/>
</dbReference>
<evidence type="ECO:0000259" key="10">
    <source>
        <dbReference type="PROSITE" id="PS50102"/>
    </source>
</evidence>
<dbReference type="PANTHER" id="PTHR14068">
    <property type="entry name" value="EUKARYOTIC TRANSLATION INITIATION FACTOR 3 EIF3 -RELATED"/>
    <property type="match status" value="1"/>
</dbReference>
<comment type="function">
    <text evidence="8">Component of the eukaryotic translation initiation factor 3 (eIF-3) complex, which is involved in protein synthesis and, together with other initiation factors, stimulates binding of mRNA and methionyl-tRNAi to the 40S ribosome.</text>
</comment>
<dbReference type="Proteomes" id="UP000472270">
    <property type="component" value="Unassembled WGS sequence"/>
</dbReference>
<dbReference type="GO" id="GO:0003743">
    <property type="term" value="F:translation initiation factor activity"/>
    <property type="evidence" value="ECO:0007669"/>
    <property type="project" value="UniProtKB-UniRule"/>
</dbReference>
<dbReference type="FunFam" id="3.30.70.330:FF:000164">
    <property type="entry name" value="Eukaryotic translation initiation factor 3 subunit B"/>
    <property type="match status" value="1"/>
</dbReference>
<dbReference type="PIRSF" id="PIRSF036424">
    <property type="entry name" value="eIF3b"/>
    <property type="match status" value="1"/>
</dbReference>
<dbReference type="Gene3D" id="3.30.70.330">
    <property type="match status" value="1"/>
</dbReference>
<keyword evidence="6 7" id="KW-0648">Protein biosynthesis</keyword>
<dbReference type="HAMAP" id="MF_03001">
    <property type="entry name" value="eIF3b"/>
    <property type="match status" value="1"/>
</dbReference>
<protein>
    <recommendedName>
        <fullName evidence="7 8">Eukaryotic translation initiation factor 3 subunit B</fullName>
        <shortName evidence="7 8">eIF3b</shortName>
    </recommendedName>
    <alternativeName>
        <fullName evidence="7">Eukaryotic translation initiation factor 3 subunit 9</fullName>
    </alternativeName>
    <alternativeName>
        <fullName evidence="7">eIF-3-eta</fullName>
    </alternativeName>
</protein>
<comment type="similarity">
    <text evidence="7 8">Belongs to the eIF-3 subunit B family.</text>
</comment>
<reference evidence="11" key="1">
    <citation type="submission" date="2025-08" db="UniProtKB">
        <authorList>
            <consortium name="Ensembl"/>
        </authorList>
    </citation>
    <scope>IDENTIFICATION</scope>
</reference>
<comment type="subunit">
    <text evidence="7">Component of the eukaryotic translation initiation factor 3 (eIF-3) complex, which is composed of 13 subunits: EIF3A, EIF3B, EIF3C, EIF3D, EIF3E, EIF3F, EIF3G, EIF3H, EIF3I, EIF3J, EIF3K, EIF3L and EIF3M.</text>
</comment>
<dbReference type="Gene3D" id="2.130.10.10">
    <property type="entry name" value="YVTN repeat-like/Quinoprotein amine dehydrogenase"/>
    <property type="match status" value="1"/>
</dbReference>
<dbReference type="GO" id="GO:0016282">
    <property type="term" value="C:eukaryotic 43S preinitiation complex"/>
    <property type="evidence" value="ECO:0007669"/>
    <property type="project" value="UniProtKB-UniRule"/>
</dbReference>
<feature type="compositionally biased region" description="Acidic residues" evidence="9">
    <location>
        <begin position="11"/>
        <end position="27"/>
    </location>
</feature>
<dbReference type="CDD" id="cd12278">
    <property type="entry name" value="RRM_eIF3B"/>
    <property type="match status" value="1"/>
</dbReference>
<keyword evidence="4" id="KW-0853">WD repeat</keyword>
<dbReference type="SUPFAM" id="SSF82171">
    <property type="entry name" value="DPP6 N-terminal domain-like"/>
    <property type="match status" value="1"/>
</dbReference>
<evidence type="ECO:0000256" key="9">
    <source>
        <dbReference type="SAM" id="MobiDB-lite"/>
    </source>
</evidence>
<dbReference type="InterPro" id="IPR013979">
    <property type="entry name" value="TIF_beta_prop-like"/>
</dbReference>
<dbReference type="GO" id="GO:0003723">
    <property type="term" value="F:RNA binding"/>
    <property type="evidence" value="ECO:0007669"/>
    <property type="project" value="UniProtKB-UniRule"/>
</dbReference>
<evidence type="ECO:0000256" key="2">
    <source>
        <dbReference type="ARBA" id="ARBA00022490"/>
    </source>
</evidence>
<evidence type="ECO:0000256" key="4">
    <source>
        <dbReference type="ARBA" id="ARBA00022574"/>
    </source>
</evidence>
<dbReference type="GO" id="GO:0001732">
    <property type="term" value="P:formation of cytoplasmic translation initiation complex"/>
    <property type="evidence" value="ECO:0007669"/>
    <property type="project" value="UniProtKB-UniRule"/>
</dbReference>
<keyword evidence="12" id="KW-1185">Reference proteome</keyword>
<reference evidence="11" key="2">
    <citation type="submission" date="2025-09" db="UniProtKB">
        <authorList>
            <consortium name="Ensembl"/>
        </authorList>
    </citation>
    <scope>IDENTIFICATION</scope>
</reference>
<keyword evidence="3 7" id="KW-0396">Initiation factor</keyword>
<accession>A0A673G7P1</accession>
<proteinExistence type="inferred from homology"/>
<organism evidence="11 12">
    <name type="scientific">Sinocyclocheilus rhinocerous</name>
    <dbReference type="NCBI Taxonomy" id="307959"/>
    <lineage>
        <taxon>Eukaryota</taxon>
        <taxon>Metazoa</taxon>
        <taxon>Chordata</taxon>
        <taxon>Craniata</taxon>
        <taxon>Vertebrata</taxon>
        <taxon>Euteleostomi</taxon>
        <taxon>Actinopterygii</taxon>
        <taxon>Neopterygii</taxon>
        <taxon>Teleostei</taxon>
        <taxon>Ostariophysi</taxon>
        <taxon>Cypriniformes</taxon>
        <taxon>Cyprinidae</taxon>
        <taxon>Cyprininae</taxon>
        <taxon>Sinocyclocheilus</taxon>
    </lineage>
</organism>
<dbReference type="PROSITE" id="PS50102">
    <property type="entry name" value="RRM"/>
    <property type="match status" value="1"/>
</dbReference>
<feature type="domain" description="RRM" evidence="10">
    <location>
        <begin position="53"/>
        <end position="136"/>
    </location>
</feature>
<dbReference type="SUPFAM" id="SSF54928">
    <property type="entry name" value="RNA-binding domain, RBD"/>
    <property type="match status" value="1"/>
</dbReference>
<keyword evidence="2 7" id="KW-0963">Cytoplasm</keyword>
<gene>
    <name evidence="7" type="primary">EIF3B</name>
    <name evidence="7" type="synonym">EIF3S9</name>
</gene>
<dbReference type="InterPro" id="IPR012677">
    <property type="entry name" value="Nucleotide-bd_a/b_plait_sf"/>
</dbReference>
<dbReference type="InterPro" id="IPR035979">
    <property type="entry name" value="RBD_domain_sf"/>
</dbReference>